<dbReference type="Proteomes" id="UP000837803">
    <property type="component" value="Unassembled WGS sequence"/>
</dbReference>
<reference evidence="1" key="1">
    <citation type="submission" date="2021-12" db="EMBL/GenBank/DDBJ databases">
        <authorList>
            <person name="Rodrigo-Torres L."/>
            <person name="Arahal R. D."/>
            <person name="Lucena T."/>
        </authorList>
    </citation>
    <scope>NUCLEOTIDE SEQUENCE</scope>
    <source>
        <strain evidence="1">CECT 8419</strain>
    </source>
</reference>
<name>A0ABN8FB86_9BACT</name>
<dbReference type="EMBL" id="CAKLPZ010000007">
    <property type="protein sequence ID" value="CAH1002674.1"/>
    <property type="molecule type" value="Genomic_DNA"/>
</dbReference>
<proteinExistence type="predicted"/>
<comment type="caution">
    <text evidence="1">The sequence shown here is derived from an EMBL/GenBank/DDBJ whole genome shotgun (WGS) entry which is preliminary data.</text>
</comment>
<dbReference type="RefSeq" id="WP_238752498.1">
    <property type="nucleotide sequence ID" value="NZ_CAKLPZ010000007.1"/>
</dbReference>
<accession>A0ABN8FB86</accession>
<sequence length="134" mass="15412">MPSNRLNLKKRAANASLAAASTALGSMKRRIFNEGEAEEGRIGRYRSRSYRKKRQKAGRQVDYKDLEFEGDLRRSIQVGARDDGAVIGFTSVHSRRIAEYQETERQTGKDIFGLNENEIAKARRAFLREYRRTN</sequence>
<evidence type="ECO:0000313" key="2">
    <source>
        <dbReference type="Proteomes" id="UP000837803"/>
    </source>
</evidence>
<protein>
    <submittedName>
        <fullName evidence="1">Uncharacterized protein</fullName>
    </submittedName>
</protein>
<evidence type="ECO:0000313" key="1">
    <source>
        <dbReference type="EMBL" id="CAH1002674.1"/>
    </source>
</evidence>
<gene>
    <name evidence="1" type="ORF">LEM8419_03546</name>
</gene>
<organism evidence="1 2">
    <name type="scientific">Neolewinella maritima</name>
    <dbReference type="NCBI Taxonomy" id="1383882"/>
    <lineage>
        <taxon>Bacteria</taxon>
        <taxon>Pseudomonadati</taxon>
        <taxon>Bacteroidota</taxon>
        <taxon>Saprospiria</taxon>
        <taxon>Saprospirales</taxon>
        <taxon>Lewinellaceae</taxon>
        <taxon>Neolewinella</taxon>
    </lineage>
</organism>
<keyword evidence="2" id="KW-1185">Reference proteome</keyword>